<evidence type="ECO:0000313" key="1">
    <source>
        <dbReference type="EMBL" id="OGH75578.1"/>
    </source>
</evidence>
<sequence length="257" mass="29761">MKIQLLHTYNDIIKLENLLLAWEDFIADKKNKKDVQLFSRYLMDNIVSLHQDLANRTYKHGGYESFYVNDPKRRHIHKASVHDRLLHHAIYRILYPFFDRTFIGDSYSCRQDKGTHKAINHFRSLTYKVSQNHTRTCWILKCDIRKFFDSIDHCILKNILKQYIPDNGIILLLEEVIGSYSNKGNHPSLRGGARATTKQSVSLDNEIVELVPIGDEGSRLPRNDGVGLPLGNLTSQLFANIYLNKAVARTPSKQTFY</sequence>
<dbReference type="AlphaFoldDB" id="A0A1F6MVP4"/>
<dbReference type="EMBL" id="MFQN01000006">
    <property type="protein sequence ID" value="OGH75578.1"/>
    <property type="molecule type" value="Genomic_DNA"/>
</dbReference>
<name>A0A1F6MVP4_9BACT</name>
<evidence type="ECO:0000313" key="2">
    <source>
        <dbReference type="Proteomes" id="UP000178347"/>
    </source>
</evidence>
<dbReference type="PANTHER" id="PTHR34047:SF8">
    <property type="entry name" value="PROTEIN YKFC"/>
    <property type="match status" value="1"/>
</dbReference>
<reference evidence="1 2" key="1">
    <citation type="journal article" date="2016" name="Nat. Commun.">
        <title>Thousands of microbial genomes shed light on interconnected biogeochemical processes in an aquifer system.</title>
        <authorList>
            <person name="Anantharaman K."/>
            <person name="Brown C.T."/>
            <person name="Hug L.A."/>
            <person name="Sharon I."/>
            <person name="Castelle C.J."/>
            <person name="Probst A.J."/>
            <person name="Thomas B.C."/>
            <person name="Singh A."/>
            <person name="Wilkins M.J."/>
            <person name="Karaoz U."/>
            <person name="Brodie E.L."/>
            <person name="Williams K.H."/>
            <person name="Hubbard S.S."/>
            <person name="Banfield J.F."/>
        </authorList>
    </citation>
    <scope>NUCLEOTIDE SEQUENCE [LARGE SCALE GENOMIC DNA]</scope>
</reference>
<protein>
    <submittedName>
        <fullName evidence="1">Uncharacterized protein</fullName>
    </submittedName>
</protein>
<accession>A0A1F6MVP4</accession>
<dbReference type="Proteomes" id="UP000178347">
    <property type="component" value="Unassembled WGS sequence"/>
</dbReference>
<dbReference type="InterPro" id="IPR051083">
    <property type="entry name" value="GrpII_Intron_Splice-Mob/Def"/>
</dbReference>
<gene>
    <name evidence="1" type="ORF">A3G00_00365</name>
</gene>
<dbReference type="InterPro" id="IPR043502">
    <property type="entry name" value="DNA/RNA_pol_sf"/>
</dbReference>
<dbReference type="SUPFAM" id="SSF56672">
    <property type="entry name" value="DNA/RNA polymerases"/>
    <property type="match status" value="1"/>
</dbReference>
<proteinExistence type="predicted"/>
<dbReference type="STRING" id="1798692.A3G00_00365"/>
<organism evidence="1 2">
    <name type="scientific">Candidatus Magasanikbacteria bacterium RIFCSPLOWO2_12_FULL_43_12</name>
    <dbReference type="NCBI Taxonomy" id="1798692"/>
    <lineage>
        <taxon>Bacteria</taxon>
        <taxon>Candidatus Magasanikiibacteriota</taxon>
    </lineage>
</organism>
<comment type="caution">
    <text evidence="1">The sequence shown here is derived from an EMBL/GenBank/DDBJ whole genome shotgun (WGS) entry which is preliminary data.</text>
</comment>
<dbReference type="PANTHER" id="PTHR34047">
    <property type="entry name" value="NUCLEAR INTRON MATURASE 1, MITOCHONDRIAL-RELATED"/>
    <property type="match status" value="1"/>
</dbReference>